<evidence type="ECO:0000256" key="1">
    <source>
        <dbReference type="ARBA" id="ARBA00004651"/>
    </source>
</evidence>
<dbReference type="AlphaFoldDB" id="A0A090D130"/>
<evidence type="ECO:0000256" key="7">
    <source>
        <dbReference type="ARBA" id="ARBA00022989"/>
    </source>
</evidence>
<protein>
    <submittedName>
        <fullName evidence="10">Branched-chain amino acid transport system II carrier protein</fullName>
    </submittedName>
</protein>
<dbReference type="PANTHER" id="PTHR30588">
    <property type="entry name" value="BRANCHED-CHAIN AMINO ACID TRANSPORT SYSTEM 2 CARRIER PROTEIN"/>
    <property type="match status" value="1"/>
</dbReference>
<dbReference type="GO" id="GO:0005886">
    <property type="term" value="C:plasma membrane"/>
    <property type="evidence" value="ECO:0007669"/>
    <property type="project" value="UniProtKB-SubCell"/>
</dbReference>
<keyword evidence="8 9" id="KW-0472">Membrane</keyword>
<dbReference type="NCBIfam" id="TIGR00796">
    <property type="entry name" value="livcs"/>
    <property type="match status" value="1"/>
</dbReference>
<reference evidence="10" key="1">
    <citation type="submission" date="2013-12" db="EMBL/GenBank/DDBJ databases">
        <authorList>
            <person name="Linke B."/>
        </authorList>
    </citation>
    <scope>NUCLEOTIDE SEQUENCE [LARGE SCALE GENOMIC DNA]</scope>
    <source>
        <strain evidence="10">CRIB-18</strain>
    </source>
</reference>
<dbReference type="STRING" id="1437425.CSEC_2270"/>
<evidence type="ECO:0000256" key="9">
    <source>
        <dbReference type="SAM" id="Phobius"/>
    </source>
</evidence>
<dbReference type="GO" id="GO:0015190">
    <property type="term" value="F:L-leucine transmembrane transporter activity"/>
    <property type="evidence" value="ECO:0007669"/>
    <property type="project" value="TreeGrafter"/>
</dbReference>
<dbReference type="GO" id="GO:0015818">
    <property type="term" value="P:isoleucine transport"/>
    <property type="evidence" value="ECO:0007669"/>
    <property type="project" value="TreeGrafter"/>
</dbReference>
<dbReference type="InterPro" id="IPR004685">
    <property type="entry name" value="Brnchd-chn_aa_trnsp_Livcs"/>
</dbReference>
<dbReference type="Pfam" id="PF05525">
    <property type="entry name" value="Branch_AA_trans"/>
    <property type="match status" value="1"/>
</dbReference>
<feature type="transmembrane region" description="Helical" evidence="9">
    <location>
        <begin position="129"/>
        <end position="151"/>
    </location>
</feature>
<evidence type="ECO:0000256" key="4">
    <source>
        <dbReference type="ARBA" id="ARBA00022475"/>
    </source>
</evidence>
<evidence type="ECO:0000256" key="5">
    <source>
        <dbReference type="ARBA" id="ARBA00022692"/>
    </source>
</evidence>
<feature type="transmembrane region" description="Helical" evidence="9">
    <location>
        <begin position="330"/>
        <end position="348"/>
    </location>
</feature>
<feature type="transmembrane region" description="Helical" evidence="9">
    <location>
        <begin position="360"/>
        <end position="379"/>
    </location>
</feature>
<evidence type="ECO:0000313" key="10">
    <source>
        <dbReference type="EMBL" id="CDR35076.1"/>
    </source>
</evidence>
<keyword evidence="11" id="KW-1185">Reference proteome</keyword>
<keyword evidence="3" id="KW-0813">Transport</keyword>
<dbReference type="eggNOG" id="COG1114">
    <property type="taxonomic scope" value="Bacteria"/>
</dbReference>
<proteinExistence type="inferred from homology"/>
<feature type="transmembrane region" description="Helical" evidence="9">
    <location>
        <begin position="214"/>
        <end position="239"/>
    </location>
</feature>
<feature type="transmembrane region" description="Helical" evidence="9">
    <location>
        <begin position="299"/>
        <end position="318"/>
    </location>
</feature>
<gene>
    <name evidence="10" type="primary">brnq5</name>
    <name evidence="10" type="ORF">CSEC_2270</name>
</gene>
<comment type="subcellular location">
    <subcellularLocation>
        <location evidence="1">Cell membrane</location>
        <topology evidence="1">Multi-pass membrane protein</topology>
    </subcellularLocation>
</comment>
<dbReference type="EMBL" id="CCEJ010000012">
    <property type="protein sequence ID" value="CDR35076.1"/>
    <property type="molecule type" value="Genomic_DNA"/>
</dbReference>
<comment type="similarity">
    <text evidence="2">Belongs to the branched chain amino acid transporter family.</text>
</comment>
<dbReference type="GO" id="GO:0015188">
    <property type="term" value="F:L-isoleucine transmembrane transporter activity"/>
    <property type="evidence" value="ECO:0007669"/>
    <property type="project" value="TreeGrafter"/>
</dbReference>
<evidence type="ECO:0000256" key="2">
    <source>
        <dbReference type="ARBA" id="ARBA00008540"/>
    </source>
</evidence>
<keyword evidence="6" id="KW-0029">Amino-acid transport</keyword>
<dbReference type="Proteomes" id="UP000031552">
    <property type="component" value="Unassembled WGS sequence"/>
</dbReference>
<organism evidence="10 11">
    <name type="scientific">Candidatus Criblamydia sequanensis CRIB-18</name>
    <dbReference type="NCBI Taxonomy" id="1437425"/>
    <lineage>
        <taxon>Bacteria</taxon>
        <taxon>Pseudomonadati</taxon>
        <taxon>Chlamydiota</taxon>
        <taxon>Chlamydiia</taxon>
        <taxon>Parachlamydiales</taxon>
        <taxon>Candidatus Criblamydiaceae</taxon>
        <taxon>Candidatus Criblamydia</taxon>
    </lineage>
</organism>
<feature type="transmembrane region" description="Helical" evidence="9">
    <location>
        <begin position="62"/>
        <end position="83"/>
    </location>
</feature>
<sequence>MFSMFFGAGNVVFPLALGQIAQDKTIFAIIGLLFSAVAVPFLGLITMILFDGNYRAFFSRIGEMPGFIVSCIIMGLIGPFGAIPRCISLSHSTLSMFLNDGGISLPLFSLLSCVIIFLFTFRPGRILDLLGYVLTPFLLLSLGIIIIKGMMSTKTMHSSTLGDINSFLFGFKEGYQTMDLLGAFFFSSVVLLGLKNDFEPKSKSDFKRLTLLAIKASLVGAFLLAIIYIGFSFVAAYYSDSLTLVSQDKLIGAIALQVLGPYAGITTSVAVALACLTTAIALTNVFAEFLHKDISKKKLSYFTSLLITLAVTFIVSTLDFNGIVKFLSPILQVFYPSLILLTLLNLLYKLYGITLVKGPVLALFLLTLIFEMYPFISSIF</sequence>
<keyword evidence="5 9" id="KW-0812">Transmembrane</keyword>
<evidence type="ECO:0000313" key="11">
    <source>
        <dbReference type="Proteomes" id="UP000031552"/>
    </source>
</evidence>
<evidence type="ECO:0000256" key="6">
    <source>
        <dbReference type="ARBA" id="ARBA00022970"/>
    </source>
</evidence>
<accession>A0A090D130</accession>
<comment type="caution">
    <text evidence="10">The sequence shown here is derived from an EMBL/GenBank/DDBJ whole genome shotgun (WGS) entry which is preliminary data.</text>
</comment>
<feature type="transmembrane region" description="Helical" evidence="9">
    <location>
        <begin position="28"/>
        <end position="50"/>
    </location>
</feature>
<keyword evidence="4" id="KW-1003">Cell membrane</keyword>
<reference evidence="10" key="2">
    <citation type="submission" date="2014-09" db="EMBL/GenBank/DDBJ databases">
        <title>Criblamydia sequanensis harbors a mega-plasmid encoding arsenite resistance.</title>
        <authorList>
            <person name="Bertelli C."/>
            <person name="Goesmann A."/>
            <person name="Greub G."/>
        </authorList>
    </citation>
    <scope>NUCLEOTIDE SEQUENCE [LARGE SCALE GENOMIC DNA]</scope>
    <source>
        <strain evidence="10">CRIB-18</strain>
    </source>
</reference>
<dbReference type="PANTHER" id="PTHR30588:SF0">
    <property type="entry name" value="BRANCHED-CHAIN AMINO ACID PERMEASE BRNQ"/>
    <property type="match status" value="1"/>
</dbReference>
<feature type="transmembrane region" description="Helical" evidence="9">
    <location>
        <begin position="103"/>
        <end position="122"/>
    </location>
</feature>
<dbReference type="GO" id="GO:0015820">
    <property type="term" value="P:L-leucine transport"/>
    <property type="evidence" value="ECO:0007669"/>
    <property type="project" value="TreeGrafter"/>
</dbReference>
<evidence type="ECO:0000256" key="3">
    <source>
        <dbReference type="ARBA" id="ARBA00022448"/>
    </source>
</evidence>
<evidence type="ECO:0000256" key="8">
    <source>
        <dbReference type="ARBA" id="ARBA00023136"/>
    </source>
</evidence>
<feature type="transmembrane region" description="Helical" evidence="9">
    <location>
        <begin position="175"/>
        <end position="194"/>
    </location>
</feature>
<name>A0A090D130_9BACT</name>
<keyword evidence="7 9" id="KW-1133">Transmembrane helix</keyword>
<dbReference type="GO" id="GO:0005304">
    <property type="term" value="F:L-valine transmembrane transporter activity"/>
    <property type="evidence" value="ECO:0007669"/>
    <property type="project" value="TreeGrafter"/>
</dbReference>
<feature type="transmembrane region" description="Helical" evidence="9">
    <location>
        <begin position="259"/>
        <end position="287"/>
    </location>
</feature>